<keyword evidence="1" id="KW-0119">Carbohydrate metabolism</keyword>
<comment type="caution">
    <text evidence="3">The sequence shown here is derived from an EMBL/GenBank/DDBJ whole genome shotgun (WGS) entry which is preliminary data.</text>
</comment>
<dbReference type="InterPro" id="IPR013022">
    <property type="entry name" value="Xyl_isomerase-like_TIM-brl"/>
</dbReference>
<dbReference type="SUPFAM" id="SSF51658">
    <property type="entry name" value="Xylose isomerase-like"/>
    <property type="match status" value="1"/>
</dbReference>
<dbReference type="OrthoDB" id="3248123at2"/>
<dbReference type="GO" id="GO:0016853">
    <property type="term" value="F:isomerase activity"/>
    <property type="evidence" value="ECO:0007669"/>
    <property type="project" value="UniProtKB-KW"/>
</dbReference>
<dbReference type="Pfam" id="PF01261">
    <property type="entry name" value="AP_endonuc_2"/>
    <property type="match status" value="1"/>
</dbReference>
<dbReference type="RefSeq" id="WP_141917200.1">
    <property type="nucleotide sequence ID" value="NZ_BAAAYS010000021.1"/>
</dbReference>
<evidence type="ECO:0000313" key="4">
    <source>
        <dbReference type="Proteomes" id="UP000318331"/>
    </source>
</evidence>
<evidence type="ECO:0000259" key="2">
    <source>
        <dbReference type="Pfam" id="PF01261"/>
    </source>
</evidence>
<name>A0A543HXY9_9MICO</name>
<dbReference type="PANTHER" id="PTHR12110:SF47">
    <property type="match status" value="1"/>
</dbReference>
<reference evidence="3 4" key="1">
    <citation type="submission" date="2019-06" db="EMBL/GenBank/DDBJ databases">
        <title>Sequencing the genomes of 1000 actinobacteria strains.</title>
        <authorList>
            <person name="Klenk H.-P."/>
        </authorList>
    </citation>
    <scope>NUCLEOTIDE SEQUENCE [LARGE SCALE GENOMIC DNA]</scope>
    <source>
        <strain evidence="3 4">DSM 18031</strain>
    </source>
</reference>
<protein>
    <submittedName>
        <fullName evidence="3">Sugar phosphate isomerase/epimerase</fullName>
    </submittedName>
</protein>
<evidence type="ECO:0000313" key="3">
    <source>
        <dbReference type="EMBL" id="TQM63217.1"/>
    </source>
</evidence>
<dbReference type="InterPro" id="IPR050312">
    <property type="entry name" value="IolE/XylAMocC-like"/>
</dbReference>
<dbReference type="Gene3D" id="3.20.20.150">
    <property type="entry name" value="Divalent-metal-dependent TIM barrel enzymes"/>
    <property type="match status" value="1"/>
</dbReference>
<keyword evidence="3" id="KW-0413">Isomerase</keyword>
<dbReference type="Proteomes" id="UP000318331">
    <property type="component" value="Unassembled WGS sequence"/>
</dbReference>
<dbReference type="AlphaFoldDB" id="A0A543HXY9"/>
<organism evidence="3 4">
    <name type="scientific">Klugiella xanthotipulae</name>
    <dbReference type="NCBI Taxonomy" id="244735"/>
    <lineage>
        <taxon>Bacteria</taxon>
        <taxon>Bacillati</taxon>
        <taxon>Actinomycetota</taxon>
        <taxon>Actinomycetes</taxon>
        <taxon>Micrococcales</taxon>
        <taxon>Microbacteriaceae</taxon>
        <taxon>Klugiella</taxon>
    </lineage>
</organism>
<feature type="domain" description="Xylose isomerase-like TIM barrel" evidence="2">
    <location>
        <begin position="20"/>
        <end position="245"/>
    </location>
</feature>
<dbReference type="PANTHER" id="PTHR12110">
    <property type="entry name" value="HYDROXYPYRUVATE ISOMERASE"/>
    <property type="match status" value="1"/>
</dbReference>
<dbReference type="InterPro" id="IPR036237">
    <property type="entry name" value="Xyl_isomerase-like_sf"/>
</dbReference>
<evidence type="ECO:0000256" key="1">
    <source>
        <dbReference type="ARBA" id="ARBA00023277"/>
    </source>
</evidence>
<accession>A0A543HXY9</accession>
<proteinExistence type="predicted"/>
<dbReference type="EMBL" id="VFPN01000002">
    <property type="protein sequence ID" value="TQM63217.1"/>
    <property type="molecule type" value="Genomic_DNA"/>
</dbReference>
<keyword evidence="4" id="KW-1185">Reference proteome</keyword>
<gene>
    <name evidence="3" type="ORF">FB466_1473</name>
</gene>
<sequence>MIRLGLSTSSVYPLDIESGFRLAQQAGFDGIEVMVTRDKRTQNLTSLRELSDRYSMPILSIHAPVLLLTHFVWGTDPQRKLERTAELAQALTAKTAVVHPPFRWQSDYADHFMEIVAQISDTTGVEIAVENMFPWKVKGTSVKAYSPGWDVTQFECAATTLDFSHAALAGQDAFDVMTRLGPRLRHVHLCDGSGSLDEGKVFDEHLLPGHGGQPVAAVLRALATSGWSGSVVAEINTRKAKTDDERLALLIETREFAQAHIHPITTTPSRIHRRMRRLADLIPGR</sequence>